<proteinExistence type="predicted"/>
<reference evidence="1 2" key="1">
    <citation type="submission" date="2020-04" db="EMBL/GenBank/DDBJ databases">
        <title>Advantages and limits of metagenomic assembly and binning of a giant virus.</title>
        <authorList>
            <person name="Schulz F."/>
            <person name="Andreani J."/>
            <person name="Francis R."/>
            <person name="Boudjemaa H."/>
            <person name="Bou Khalil J.Y."/>
            <person name="Lee J."/>
            <person name="La Scola B."/>
            <person name="Woyke T."/>
        </authorList>
    </citation>
    <scope>NUCLEOTIDE SEQUENCE [LARGE SCALE GENOMIC DNA]</scope>
    <source>
        <strain evidence="1 2">FV1/VV64</strain>
    </source>
</reference>
<dbReference type="EMBL" id="MT418680">
    <property type="protein sequence ID" value="QKF93920.1"/>
    <property type="molecule type" value="Genomic_DNA"/>
</dbReference>
<dbReference type="Gene3D" id="3.90.1530.10">
    <property type="entry name" value="Conserved hypothetical protein from pyrococcus furiosus pfu- 392566-001, ParB domain"/>
    <property type="match status" value="1"/>
</dbReference>
<gene>
    <name evidence="1" type="ORF">Fadolivirus_1_462</name>
</gene>
<dbReference type="Proteomes" id="UP001162001">
    <property type="component" value="Segment"/>
</dbReference>
<evidence type="ECO:0000313" key="1">
    <source>
        <dbReference type="EMBL" id="QKF93920.1"/>
    </source>
</evidence>
<keyword evidence="2" id="KW-1185">Reference proteome</keyword>
<dbReference type="InterPro" id="IPR036086">
    <property type="entry name" value="ParB/Sulfiredoxin_sf"/>
</dbReference>
<protein>
    <submittedName>
        <fullName evidence="1">ParB-like nuclease protein</fullName>
    </submittedName>
</protein>
<dbReference type="SUPFAM" id="SSF110849">
    <property type="entry name" value="ParB/Sulfiredoxin"/>
    <property type="match status" value="1"/>
</dbReference>
<sequence>MLLYTRMQRVQMFTPTTLWDVQYIPIPQILMTSPISKAIQAQGAPKPVGFSADPRPAGFQLSRMTSLLQTMRDGTPLPPISVVKITTSTGDVFYSVEDGRHRFACSIVLGYAFIPAIVQ</sequence>
<organism evidence="1 2">
    <name type="scientific">Fadolivirus FV1/VV64</name>
    <dbReference type="NCBI Taxonomy" id="3070911"/>
    <lineage>
        <taxon>Viruses</taxon>
        <taxon>Varidnaviria</taxon>
        <taxon>Bamfordvirae</taxon>
        <taxon>Nucleocytoviricota</taxon>
        <taxon>Megaviricetes</taxon>
        <taxon>Imitervirales</taxon>
        <taxon>Mimiviridae</taxon>
        <taxon>Klosneuvirinae</taxon>
        <taxon>Fadolivirus</taxon>
        <taxon>Fadolivirus algeromassiliense</taxon>
    </lineage>
</organism>
<accession>A0A7D3QWX8</accession>
<evidence type="ECO:0000313" key="2">
    <source>
        <dbReference type="Proteomes" id="UP001162001"/>
    </source>
</evidence>
<name>A0A7D3QWX8_9VIRU</name>